<evidence type="ECO:0000313" key="3">
    <source>
        <dbReference type="Proteomes" id="UP000694397"/>
    </source>
</evidence>
<reference evidence="2" key="2">
    <citation type="submission" date="2025-08" db="UniProtKB">
        <authorList>
            <consortium name="Ensembl"/>
        </authorList>
    </citation>
    <scope>IDENTIFICATION</scope>
</reference>
<evidence type="ECO:0000259" key="1">
    <source>
        <dbReference type="PROSITE" id="PS50835"/>
    </source>
</evidence>
<dbReference type="InterPro" id="IPR036179">
    <property type="entry name" value="Ig-like_dom_sf"/>
</dbReference>
<protein>
    <recommendedName>
        <fullName evidence="1">Ig-like domain-containing protein</fullName>
    </recommendedName>
</protein>
<evidence type="ECO:0000313" key="2">
    <source>
        <dbReference type="Ensembl" id="ENSSFOP00015053621.1"/>
    </source>
</evidence>
<dbReference type="Pfam" id="PF13927">
    <property type="entry name" value="Ig_3"/>
    <property type="match status" value="1"/>
</dbReference>
<dbReference type="SUPFAM" id="SSF48726">
    <property type="entry name" value="Immunoglobulin"/>
    <property type="match status" value="4"/>
</dbReference>
<dbReference type="SMART" id="SM00409">
    <property type="entry name" value="IG"/>
    <property type="match status" value="4"/>
</dbReference>
<dbReference type="PANTHER" id="PTHR46013:SF4">
    <property type="entry name" value="B-CELL RECEPTOR CD22-RELATED"/>
    <property type="match status" value="1"/>
</dbReference>
<dbReference type="InterPro" id="IPR007110">
    <property type="entry name" value="Ig-like_dom"/>
</dbReference>
<dbReference type="CDD" id="cd00096">
    <property type="entry name" value="Ig"/>
    <property type="match status" value="1"/>
</dbReference>
<reference evidence="2" key="3">
    <citation type="submission" date="2025-09" db="UniProtKB">
        <authorList>
            <consortium name="Ensembl"/>
        </authorList>
    </citation>
    <scope>IDENTIFICATION</scope>
</reference>
<organism evidence="2 3">
    <name type="scientific">Scleropages formosus</name>
    <name type="common">Asian bonytongue</name>
    <name type="synonym">Osteoglossum formosum</name>
    <dbReference type="NCBI Taxonomy" id="113540"/>
    <lineage>
        <taxon>Eukaryota</taxon>
        <taxon>Metazoa</taxon>
        <taxon>Chordata</taxon>
        <taxon>Craniata</taxon>
        <taxon>Vertebrata</taxon>
        <taxon>Euteleostomi</taxon>
        <taxon>Actinopterygii</taxon>
        <taxon>Neopterygii</taxon>
        <taxon>Teleostei</taxon>
        <taxon>Osteoglossocephala</taxon>
        <taxon>Osteoglossomorpha</taxon>
        <taxon>Osteoglossiformes</taxon>
        <taxon>Osteoglossidae</taxon>
        <taxon>Scleropages</taxon>
    </lineage>
</organism>
<dbReference type="Pfam" id="PF13895">
    <property type="entry name" value="Ig_2"/>
    <property type="match status" value="2"/>
</dbReference>
<dbReference type="AlphaFoldDB" id="A0A8C9VGQ1"/>
<dbReference type="Proteomes" id="UP000694397">
    <property type="component" value="Chromosome 18"/>
</dbReference>
<dbReference type="GeneTree" id="ENSGT01010000222294"/>
<sequence>SATPHICALKGSSVTIPCSYQYPRGHRVNETFWINKRETNKDPEDLKQDQHYHDRVTYLGDKSEDCTFRIENVEERDSATYWFRLVTHGEKWIGEPGVTLSVTVSPSGEILEGSSVTLTCNSKANPPVDTYTWFKNGAEISQSGSQKNYYTITNIRSEDSGKYRCVARNTHGTGTSTLYSVDHYPYSPINTLVSISSSGDIVEGSSVTLTCNSKANPAVDTYTWFKNGAEISQRGSMQDYDITNITSEDSGEYYCVATNIRGTGTSGVYTVNVLYSPKNASVSVSPSGDIVEGSSVTLTCNSKANPAVDTYTWFKNGAEISQRGSWQNYNISIIRSEDSGEYHCEASNKVGTQKSNNVIFNIHGMYIHTCACVCFMKVE</sequence>
<proteinExistence type="predicted"/>
<dbReference type="Gene3D" id="2.60.40.10">
    <property type="entry name" value="Immunoglobulins"/>
    <property type="match status" value="4"/>
</dbReference>
<accession>A0A8C9VGQ1</accession>
<dbReference type="SMART" id="SM00408">
    <property type="entry name" value="IGc2"/>
    <property type="match status" value="3"/>
</dbReference>
<feature type="domain" description="Ig-like" evidence="1">
    <location>
        <begin position="188"/>
        <end position="272"/>
    </location>
</feature>
<name>A0A8C9VGQ1_SCLFO</name>
<reference evidence="2 3" key="1">
    <citation type="submission" date="2019-04" db="EMBL/GenBank/DDBJ databases">
        <authorList>
            <consortium name="Wellcome Sanger Institute Data Sharing"/>
        </authorList>
    </citation>
    <scope>NUCLEOTIDE SEQUENCE [LARGE SCALE GENOMIC DNA]</scope>
</reference>
<keyword evidence="3" id="KW-1185">Reference proteome</keyword>
<dbReference type="InterPro" id="IPR013783">
    <property type="entry name" value="Ig-like_fold"/>
</dbReference>
<feature type="domain" description="Ig-like" evidence="1">
    <location>
        <begin position="96"/>
        <end position="182"/>
    </location>
</feature>
<dbReference type="InterPro" id="IPR003599">
    <property type="entry name" value="Ig_sub"/>
</dbReference>
<dbReference type="OrthoDB" id="10039395at2759"/>
<feature type="domain" description="Ig-like" evidence="1">
    <location>
        <begin position="277"/>
        <end position="359"/>
    </location>
</feature>
<dbReference type="PANTHER" id="PTHR46013">
    <property type="entry name" value="VASCULAR CELL ADHESION MOLECULE 1"/>
    <property type="match status" value="1"/>
</dbReference>
<dbReference type="InterPro" id="IPR003598">
    <property type="entry name" value="Ig_sub2"/>
</dbReference>
<dbReference type="PROSITE" id="PS50835">
    <property type="entry name" value="IG_LIKE"/>
    <property type="match status" value="3"/>
</dbReference>
<dbReference type="Ensembl" id="ENSSFOT00015072936.1">
    <property type="protein sequence ID" value="ENSSFOP00015053621.1"/>
    <property type="gene ID" value="ENSSFOG00015029324.1"/>
</dbReference>